<dbReference type="AlphaFoldDB" id="A0AAP2RDA7"/>
<sequence>MLNHLFNSLKRTSIIAMFICLIISLNLLSSNANAAAQIIQANGEYFTFAGHTTPNSPVSIVCTTTISIPVTGGNYEYSINGLQIPEGSGLSMSISPVTTLTITGKAFGVTQSMDMAVVNNKCGFAVNKVPGGKYDVGVSGKSSADKVSLIVSATMETISDAQGDYSVSMSTSGLPYGIYHVKANGEHISDIYYGIPAPDMTSDTEDTGDVVIYTTTTMGVTPTPSGTITPSVTATPVPSATKVPASAPSASLTSFLNIDWMDGIIGLISKYFPI</sequence>
<comment type="caution">
    <text evidence="1">The sequence shown here is derived from an EMBL/GenBank/DDBJ whole genome shotgun (WGS) entry which is preliminary data.</text>
</comment>
<dbReference type="RefSeq" id="WP_230740297.1">
    <property type="nucleotide sequence ID" value="NZ_PGCK01000002.1"/>
</dbReference>
<organism evidence="1 2">
    <name type="scientific">Methanooceanicella nereidis</name>
    <dbReference type="NCBI Taxonomy" id="2052831"/>
    <lineage>
        <taxon>Archaea</taxon>
        <taxon>Methanobacteriati</taxon>
        <taxon>Methanobacteriota</taxon>
        <taxon>Stenosarchaea group</taxon>
        <taxon>Methanomicrobia</taxon>
        <taxon>Methanocellales</taxon>
        <taxon>Methanocellaceae</taxon>
        <taxon>Methanooceanicella</taxon>
    </lineage>
</organism>
<reference evidence="1 2" key="1">
    <citation type="submission" date="2017-11" db="EMBL/GenBank/DDBJ databases">
        <title>Isolation and Characterization of Family Methanocellaceae Species from Potential Methane Hydrate Area Offshore Southwestern Taiwan.</title>
        <authorList>
            <person name="Zhang W.-L."/>
            <person name="Chen W.-C."/>
            <person name="Lai M.-C."/>
            <person name="Chen S.-C."/>
        </authorList>
    </citation>
    <scope>NUCLEOTIDE SEQUENCE [LARGE SCALE GENOMIC DNA]</scope>
    <source>
        <strain evidence="1 2">CWC-04</strain>
    </source>
</reference>
<evidence type="ECO:0000313" key="1">
    <source>
        <dbReference type="EMBL" id="MCD1293875.1"/>
    </source>
</evidence>
<dbReference type="EMBL" id="PGCK01000002">
    <property type="protein sequence ID" value="MCD1293875.1"/>
    <property type="molecule type" value="Genomic_DNA"/>
</dbReference>
<evidence type="ECO:0000313" key="2">
    <source>
        <dbReference type="Proteomes" id="UP001320159"/>
    </source>
</evidence>
<accession>A0AAP2RDA7</accession>
<gene>
    <name evidence="1" type="ORF">CUJ83_02535</name>
</gene>
<dbReference type="Proteomes" id="UP001320159">
    <property type="component" value="Unassembled WGS sequence"/>
</dbReference>
<proteinExistence type="predicted"/>
<keyword evidence="2" id="KW-1185">Reference proteome</keyword>
<name>A0AAP2RDA7_9EURY</name>
<protein>
    <submittedName>
        <fullName evidence="1">Uncharacterized protein</fullName>
    </submittedName>
</protein>